<comment type="caution">
    <text evidence="3">The sequence shown here is derived from an EMBL/GenBank/DDBJ whole genome shotgun (WGS) entry which is preliminary data.</text>
</comment>
<evidence type="ECO:0000256" key="2">
    <source>
        <dbReference type="SAM" id="Phobius"/>
    </source>
</evidence>
<feature type="compositionally biased region" description="Polar residues" evidence="1">
    <location>
        <begin position="31"/>
        <end position="53"/>
    </location>
</feature>
<evidence type="ECO:0000313" key="4">
    <source>
        <dbReference type="Proteomes" id="UP000281084"/>
    </source>
</evidence>
<evidence type="ECO:0000313" key="3">
    <source>
        <dbReference type="EMBL" id="RKG55712.1"/>
    </source>
</evidence>
<reference evidence="3 4" key="1">
    <citation type="submission" date="2018-09" db="EMBL/GenBank/DDBJ databases">
        <title>The draft genome of Acinetobacter spp. strains.</title>
        <authorList>
            <person name="Qin J."/>
            <person name="Feng Y."/>
            <person name="Zong Z."/>
        </authorList>
    </citation>
    <scope>NUCLEOTIDE SEQUENCE [LARGE SCALE GENOMIC DNA]</scope>
    <source>
        <strain evidence="3 4">WCHAc060002</strain>
    </source>
</reference>
<keyword evidence="2" id="KW-0472">Membrane</keyword>
<feature type="region of interest" description="Disordered" evidence="1">
    <location>
        <begin position="31"/>
        <end position="70"/>
    </location>
</feature>
<dbReference type="Proteomes" id="UP000281084">
    <property type="component" value="Unassembled WGS sequence"/>
</dbReference>
<evidence type="ECO:0000256" key="1">
    <source>
        <dbReference type="SAM" id="MobiDB-lite"/>
    </source>
</evidence>
<feature type="transmembrane region" description="Helical" evidence="2">
    <location>
        <begin position="5"/>
        <end position="22"/>
    </location>
</feature>
<keyword evidence="2" id="KW-1133">Transmembrane helix</keyword>
<dbReference type="AlphaFoldDB" id="A0A3A8G9J5"/>
<organism evidence="3 4">
    <name type="scientific">Acinetobacter cumulans</name>
    <dbReference type="NCBI Taxonomy" id="2136182"/>
    <lineage>
        <taxon>Bacteria</taxon>
        <taxon>Pseudomonadati</taxon>
        <taxon>Pseudomonadota</taxon>
        <taxon>Gammaproteobacteria</taxon>
        <taxon>Moraxellales</taxon>
        <taxon>Moraxellaceae</taxon>
        <taxon>Acinetobacter</taxon>
    </lineage>
</organism>
<dbReference type="RefSeq" id="WP_120366547.1">
    <property type="nucleotide sequence ID" value="NZ_RAXZ01000001.1"/>
</dbReference>
<gene>
    <name evidence="3" type="ORF">D7V64_01020</name>
</gene>
<accession>A0A3A8G9J5</accession>
<proteinExistence type="predicted"/>
<keyword evidence="2" id="KW-0812">Transmembrane</keyword>
<protein>
    <submittedName>
        <fullName evidence="3">Uncharacterized protein</fullName>
    </submittedName>
</protein>
<sequence>MKKIILLLGICILGISLIVYFFRPNSNTHTAPEQISKVGTTQRESITADTSDQTENHSNDSAHQSVAPSGKAKKLSEEAIRYYKVAYTYGWEAIVRDFENGTIAKSKMPDDEKKKLCELALTGTTVEQTKRLFTANCKPLNGKISFRIINGQLKDAEGKIDQTEMIHKLKFLQAEDFFQSEGMYKFGPYEEKFNLQSNAIAWGLEEVSDYLLSIGIGYAGNSDNLINSNIQGRNPSISLVKKLMQAGIHPNAKTYTLIEERNFASKHPELYQFLQEKKQN</sequence>
<name>A0A3A8G9J5_9GAMM</name>
<dbReference type="EMBL" id="RAXZ01000001">
    <property type="protein sequence ID" value="RKG55712.1"/>
    <property type="molecule type" value="Genomic_DNA"/>
</dbReference>